<organism evidence="3 4">
    <name type="scientific">Alkalihalophilus pseudofirmus</name>
    <name type="common">Bacillus pseudofirmus</name>
    <dbReference type="NCBI Taxonomy" id="79885"/>
    <lineage>
        <taxon>Bacteria</taxon>
        <taxon>Bacillati</taxon>
        <taxon>Bacillota</taxon>
        <taxon>Bacilli</taxon>
        <taxon>Bacillales</taxon>
        <taxon>Bacillaceae</taxon>
        <taxon>Alkalihalophilus</taxon>
    </lineage>
</organism>
<keyword evidence="1" id="KW-0472">Membrane</keyword>
<evidence type="ECO:0000256" key="1">
    <source>
        <dbReference type="SAM" id="Phobius"/>
    </source>
</evidence>
<keyword evidence="1" id="KW-0812">Transmembrane</keyword>
<keyword evidence="1" id="KW-1133">Transmembrane helix</keyword>
<dbReference type="InterPro" id="IPR036034">
    <property type="entry name" value="PDZ_sf"/>
</dbReference>
<feature type="transmembrane region" description="Helical" evidence="1">
    <location>
        <begin position="84"/>
        <end position="101"/>
    </location>
</feature>
<dbReference type="RefSeq" id="WP_323467049.1">
    <property type="nucleotide sequence ID" value="NZ_CP144224.1"/>
</dbReference>
<name>A0AAJ2NPT3_ALKPS</name>
<dbReference type="PROSITE" id="PS50106">
    <property type="entry name" value="PDZ"/>
    <property type="match status" value="1"/>
</dbReference>
<dbReference type="AlphaFoldDB" id="A0AAJ2NPT3"/>
<gene>
    <name evidence="3" type="ORF">RYX45_13750</name>
</gene>
<dbReference type="Gene3D" id="2.30.42.10">
    <property type="match status" value="1"/>
</dbReference>
<feature type="transmembrane region" description="Helical" evidence="1">
    <location>
        <begin position="55"/>
        <end position="78"/>
    </location>
</feature>
<sequence length="396" mass="43623">MMIDILKSLGLTIGSFFANPILYIGLFVIFLIAHRRVQRERVAFHTRVTDKIADFVIPFLPALLIGLLISAATLGIGIVITMEVVFVMIAASIVMVLTTSVRWMSPSYIIGLTLLAVAFAPVFTEVSMLQNIAAFLSGFPLHYMAVILALLVMGEGLLIYRNGDVYTSPGVERSKRGKWVGFQEAKRLWIVPVFFFVPTGIIPGFEYWPVFSLGETSFQPILFPVLVGFGQRVRSALPKEPIKMMGMRVAGLGVFLGILAAVSYWYPFVAVLAASLAIILREVLWMLAKARDEAGPSFYGSRDKGCVILGVIPNSPATKMKLQVGETIVKVNGQTVHDENSFYEALQLNAAAFCKLDVLDHSGEVRFTQGALYDGEHHQLGVLLVKQDYQLQDSVV</sequence>
<evidence type="ECO:0000259" key="2">
    <source>
        <dbReference type="PROSITE" id="PS50106"/>
    </source>
</evidence>
<feature type="domain" description="PDZ" evidence="2">
    <location>
        <begin position="283"/>
        <end position="336"/>
    </location>
</feature>
<dbReference type="SMART" id="SM00228">
    <property type="entry name" value="PDZ"/>
    <property type="match status" value="1"/>
</dbReference>
<feature type="transmembrane region" description="Helical" evidence="1">
    <location>
        <begin position="188"/>
        <end position="205"/>
    </location>
</feature>
<dbReference type="InterPro" id="IPR001478">
    <property type="entry name" value="PDZ"/>
</dbReference>
<dbReference type="EMBL" id="JAWJAY010000003">
    <property type="protein sequence ID" value="MDV2886248.1"/>
    <property type="molecule type" value="Genomic_DNA"/>
</dbReference>
<dbReference type="InterPro" id="IPR041489">
    <property type="entry name" value="PDZ_6"/>
</dbReference>
<feature type="transmembrane region" description="Helical" evidence="1">
    <location>
        <begin position="141"/>
        <end position="160"/>
    </location>
</feature>
<protein>
    <submittedName>
        <fullName evidence="3">PDZ domain-containing protein</fullName>
    </submittedName>
</protein>
<feature type="transmembrane region" description="Helical" evidence="1">
    <location>
        <begin position="268"/>
        <end position="288"/>
    </location>
</feature>
<evidence type="ECO:0000313" key="4">
    <source>
        <dbReference type="Proteomes" id="UP001285636"/>
    </source>
</evidence>
<dbReference type="SUPFAM" id="SSF50156">
    <property type="entry name" value="PDZ domain-like"/>
    <property type="match status" value="1"/>
</dbReference>
<proteinExistence type="predicted"/>
<evidence type="ECO:0000313" key="3">
    <source>
        <dbReference type="EMBL" id="MDV2886248.1"/>
    </source>
</evidence>
<accession>A0AAJ2NPT3</accession>
<feature type="transmembrane region" description="Helical" evidence="1">
    <location>
        <begin position="108"/>
        <end position="129"/>
    </location>
</feature>
<feature type="transmembrane region" description="Helical" evidence="1">
    <location>
        <begin position="12"/>
        <end position="34"/>
    </location>
</feature>
<comment type="caution">
    <text evidence="3">The sequence shown here is derived from an EMBL/GenBank/DDBJ whole genome shotgun (WGS) entry which is preliminary data.</text>
</comment>
<dbReference type="Proteomes" id="UP001285636">
    <property type="component" value="Unassembled WGS sequence"/>
</dbReference>
<reference evidence="3" key="1">
    <citation type="submission" date="2023-10" db="EMBL/GenBank/DDBJ databases">
        <title>Screening of Alkalihalophilus pseudofirmusBZ-TG-HK211 and Its Alleviation of Salt Stress on Rapeseed Growth.</title>
        <authorList>
            <person name="Zhao B."/>
            <person name="Guo T."/>
        </authorList>
    </citation>
    <scope>NUCLEOTIDE SEQUENCE</scope>
    <source>
        <strain evidence="3">BZ-TG-HK211</strain>
    </source>
</reference>
<dbReference type="Pfam" id="PF17820">
    <property type="entry name" value="PDZ_6"/>
    <property type="match status" value="1"/>
</dbReference>